<organism evidence="4 5">
    <name type="scientific">Fonsecaea erecta</name>
    <dbReference type="NCBI Taxonomy" id="1367422"/>
    <lineage>
        <taxon>Eukaryota</taxon>
        <taxon>Fungi</taxon>
        <taxon>Dikarya</taxon>
        <taxon>Ascomycota</taxon>
        <taxon>Pezizomycotina</taxon>
        <taxon>Eurotiomycetes</taxon>
        <taxon>Chaetothyriomycetidae</taxon>
        <taxon>Chaetothyriales</taxon>
        <taxon>Herpotrichiellaceae</taxon>
        <taxon>Fonsecaea</taxon>
    </lineage>
</organism>
<keyword evidence="2" id="KW-1133">Transmembrane helix</keyword>
<proteinExistence type="predicted"/>
<name>A0A178Z7F4_9EURO</name>
<dbReference type="EMBL" id="LVYI01000010">
    <property type="protein sequence ID" value="OAP55718.1"/>
    <property type="molecule type" value="Genomic_DNA"/>
</dbReference>
<dbReference type="RefSeq" id="XP_018689085.1">
    <property type="nucleotide sequence ID" value="XM_018841376.1"/>
</dbReference>
<keyword evidence="3" id="KW-0732">Signal</keyword>
<feature type="transmembrane region" description="Helical" evidence="2">
    <location>
        <begin position="419"/>
        <end position="440"/>
    </location>
</feature>
<feature type="signal peptide" evidence="3">
    <location>
        <begin position="1"/>
        <end position="20"/>
    </location>
</feature>
<dbReference type="GeneID" id="30014038"/>
<evidence type="ECO:0000256" key="2">
    <source>
        <dbReference type="SAM" id="Phobius"/>
    </source>
</evidence>
<dbReference type="OrthoDB" id="4137577at2759"/>
<evidence type="ECO:0000313" key="4">
    <source>
        <dbReference type="EMBL" id="OAP55718.1"/>
    </source>
</evidence>
<accession>A0A178Z7F4</accession>
<sequence length="444" mass="48824">MLNLLLAVLGATLLVVTVTASYVLPVDNIDTIKISLYNYDFGFQSMKFKLPFPNSPWGANETEYLQFKLGVGTCPTCFDVVWDGTRPEPYPKHFYHPYTQDSSGAIHVAEVTISDFPRDTTVEDDTGDLHFAIISVDHQPLDKPLAFIVSWNFQKPKQRLGRLVYAPAPQIIKFAEFDAFPTYPPVPPLMPNRTCTQAKELQLLEHDEKTQNATFAVTCAGCFNSTYNAPDSLTFSLQPQPQPQTINPDGDFTFVLNGVPEAIMYKGGYCHTRDGGCRLRVPAPDALGAIHTVDFMLSSRRQVVRGEDSELGYISPSDTFTVHFWIIALDGMSRQPPLVAEQVAFSAQWDLLYRVDGGRIPRWESLAMDPTPIRFPWPWPAKGGRLGRPNLPATGGGGGGGGRTGPRVPLTSPLLGPNMASQGVLVVVGFVMGVATSSYLRRGL</sequence>
<keyword evidence="2" id="KW-0812">Transmembrane</keyword>
<keyword evidence="5" id="KW-1185">Reference proteome</keyword>
<evidence type="ECO:0000313" key="5">
    <source>
        <dbReference type="Proteomes" id="UP000078343"/>
    </source>
</evidence>
<gene>
    <name evidence="4" type="ORF">AYL99_09870</name>
</gene>
<feature type="chain" id="PRO_5008098301" evidence="3">
    <location>
        <begin position="21"/>
        <end position="444"/>
    </location>
</feature>
<reference evidence="4 5" key="1">
    <citation type="submission" date="2016-04" db="EMBL/GenBank/DDBJ databases">
        <title>Draft genome of Fonsecaea erecta CBS 125763.</title>
        <authorList>
            <person name="Weiss V.A."/>
            <person name="Vicente V.A."/>
            <person name="Raittz R.T."/>
            <person name="Moreno L.F."/>
            <person name="De Souza E.M."/>
            <person name="Pedrosa F.O."/>
            <person name="Steffens M.B."/>
            <person name="Faoro H."/>
            <person name="Tadra-Sfeir M.Z."/>
            <person name="Najafzadeh M.J."/>
            <person name="Felipe M.S."/>
            <person name="Teixeira M."/>
            <person name="Sun J."/>
            <person name="Xi L."/>
            <person name="Gomes R."/>
            <person name="De Azevedo C.M."/>
            <person name="Salgado C.G."/>
            <person name="Da Silva M.B."/>
            <person name="Nascimento M.F."/>
            <person name="Queiroz-Telles F."/>
            <person name="Attili D.S."/>
            <person name="Gorbushina A."/>
        </authorList>
    </citation>
    <scope>NUCLEOTIDE SEQUENCE [LARGE SCALE GENOMIC DNA]</scope>
    <source>
        <strain evidence="4 5">CBS 125763</strain>
    </source>
</reference>
<feature type="compositionally biased region" description="Gly residues" evidence="1">
    <location>
        <begin position="394"/>
        <end position="404"/>
    </location>
</feature>
<protein>
    <submittedName>
        <fullName evidence="4">Uncharacterized protein</fullName>
    </submittedName>
</protein>
<keyword evidence="2" id="KW-0472">Membrane</keyword>
<comment type="caution">
    <text evidence="4">The sequence shown here is derived from an EMBL/GenBank/DDBJ whole genome shotgun (WGS) entry which is preliminary data.</text>
</comment>
<feature type="region of interest" description="Disordered" evidence="1">
    <location>
        <begin position="386"/>
        <end position="407"/>
    </location>
</feature>
<evidence type="ECO:0000256" key="1">
    <source>
        <dbReference type="SAM" id="MobiDB-lite"/>
    </source>
</evidence>
<dbReference type="AlphaFoldDB" id="A0A178Z7F4"/>
<dbReference type="Proteomes" id="UP000078343">
    <property type="component" value="Unassembled WGS sequence"/>
</dbReference>
<evidence type="ECO:0000256" key="3">
    <source>
        <dbReference type="SAM" id="SignalP"/>
    </source>
</evidence>